<keyword evidence="1" id="KW-1003">Cell membrane</keyword>
<dbReference type="GO" id="GO:0005886">
    <property type="term" value="C:plasma membrane"/>
    <property type="evidence" value="ECO:0007669"/>
    <property type="project" value="InterPro"/>
</dbReference>
<feature type="compositionally biased region" description="Pro residues" evidence="5">
    <location>
        <begin position="98"/>
        <end position="110"/>
    </location>
</feature>
<evidence type="ECO:0000256" key="3">
    <source>
        <dbReference type="ARBA" id="ARBA00022989"/>
    </source>
</evidence>
<accession>A0A7X0F6G7</accession>
<dbReference type="RefSeq" id="WP_055981343.1">
    <property type="nucleotide sequence ID" value="NZ_BAABEG010000001.1"/>
</dbReference>
<evidence type="ECO:0000313" key="9">
    <source>
        <dbReference type="Proteomes" id="UP000536262"/>
    </source>
</evidence>
<keyword evidence="4 6" id="KW-0472">Membrane</keyword>
<feature type="region of interest" description="Disordered" evidence="5">
    <location>
        <begin position="89"/>
        <end position="110"/>
    </location>
</feature>
<keyword evidence="9" id="KW-1185">Reference proteome</keyword>
<dbReference type="EMBL" id="JACHOU010000003">
    <property type="protein sequence ID" value="MBB6353875.1"/>
    <property type="molecule type" value="Genomic_DNA"/>
</dbReference>
<organism evidence="8 9">
    <name type="scientific">Aminobacter aganoensis</name>
    <dbReference type="NCBI Taxonomy" id="83264"/>
    <lineage>
        <taxon>Bacteria</taxon>
        <taxon>Pseudomonadati</taxon>
        <taxon>Pseudomonadota</taxon>
        <taxon>Alphaproteobacteria</taxon>
        <taxon>Hyphomicrobiales</taxon>
        <taxon>Phyllobacteriaceae</taxon>
        <taxon>Aminobacter</taxon>
    </lineage>
</organism>
<evidence type="ECO:0000313" key="8">
    <source>
        <dbReference type="EMBL" id="MBB6353875.1"/>
    </source>
</evidence>
<keyword evidence="2 6" id="KW-0812">Transmembrane</keyword>
<feature type="domain" description="Lipopolysaccharide assembly protein A" evidence="7">
    <location>
        <begin position="44"/>
        <end position="82"/>
    </location>
</feature>
<name>A0A7X0F6G7_9HYPH</name>
<evidence type="ECO:0000256" key="1">
    <source>
        <dbReference type="ARBA" id="ARBA00022475"/>
    </source>
</evidence>
<proteinExistence type="predicted"/>
<feature type="transmembrane region" description="Helical" evidence="6">
    <location>
        <begin position="50"/>
        <end position="70"/>
    </location>
</feature>
<evidence type="ECO:0000256" key="4">
    <source>
        <dbReference type="ARBA" id="ARBA00023136"/>
    </source>
</evidence>
<sequence length="110" mass="11873">MFNRFMLIIVFVPVAIVLIALAVANRAATAFTLDPFNPGNPALTVQVPLFVLLFLALALGVILGGAVTWFKQGRYRKVARQRGLEAESLRQAAAQRPPVAPQGPALPRPN</sequence>
<keyword evidence="3 6" id="KW-1133">Transmembrane helix</keyword>
<comment type="caution">
    <text evidence="8">The sequence shown here is derived from an EMBL/GenBank/DDBJ whole genome shotgun (WGS) entry which is preliminary data.</text>
</comment>
<dbReference type="AlphaFoldDB" id="A0A7X0F6G7"/>
<dbReference type="Pfam" id="PF06305">
    <property type="entry name" value="LapA_dom"/>
    <property type="match status" value="1"/>
</dbReference>
<evidence type="ECO:0000256" key="5">
    <source>
        <dbReference type="SAM" id="MobiDB-lite"/>
    </source>
</evidence>
<gene>
    <name evidence="8" type="ORF">GGR00_001649</name>
</gene>
<evidence type="ECO:0000256" key="6">
    <source>
        <dbReference type="SAM" id="Phobius"/>
    </source>
</evidence>
<reference evidence="8 9" key="1">
    <citation type="submission" date="2020-08" db="EMBL/GenBank/DDBJ databases">
        <title>Genomic Encyclopedia of Type Strains, Phase IV (KMG-IV): sequencing the most valuable type-strain genomes for metagenomic binning, comparative biology and taxonomic classification.</title>
        <authorList>
            <person name="Goeker M."/>
        </authorList>
    </citation>
    <scope>NUCLEOTIDE SEQUENCE [LARGE SCALE GENOMIC DNA]</scope>
    <source>
        <strain evidence="8 9">DSM 7051</strain>
    </source>
</reference>
<evidence type="ECO:0000256" key="2">
    <source>
        <dbReference type="ARBA" id="ARBA00022692"/>
    </source>
</evidence>
<evidence type="ECO:0000259" key="7">
    <source>
        <dbReference type="Pfam" id="PF06305"/>
    </source>
</evidence>
<dbReference type="Proteomes" id="UP000536262">
    <property type="component" value="Unassembled WGS sequence"/>
</dbReference>
<protein>
    <submittedName>
        <fullName evidence="8">Putative integral membrane protein</fullName>
    </submittedName>
</protein>
<dbReference type="InterPro" id="IPR010445">
    <property type="entry name" value="LapA_dom"/>
</dbReference>